<gene>
    <name evidence="2" type="primary">LOC113799046</name>
</gene>
<dbReference type="Gene3D" id="3.40.120.10">
    <property type="entry name" value="Alpha-D-Glucose-1,6-Bisphosphate, subunit A, domain 3"/>
    <property type="match status" value="1"/>
</dbReference>
<dbReference type="KEGG" id="dpte:113799046"/>
<proteinExistence type="predicted"/>
<accession>A0A6P6YIT6</accession>
<keyword evidence="1" id="KW-1185">Reference proteome</keyword>
<dbReference type="Proteomes" id="UP000515146">
    <property type="component" value="Unplaced"/>
</dbReference>
<evidence type="ECO:0000313" key="2">
    <source>
        <dbReference type="RefSeq" id="XP_027205438.1"/>
    </source>
</evidence>
<organism evidence="1 2">
    <name type="scientific">Dermatophagoides pteronyssinus</name>
    <name type="common">European house dust mite</name>
    <dbReference type="NCBI Taxonomy" id="6956"/>
    <lineage>
        <taxon>Eukaryota</taxon>
        <taxon>Metazoa</taxon>
        <taxon>Ecdysozoa</taxon>
        <taxon>Arthropoda</taxon>
        <taxon>Chelicerata</taxon>
        <taxon>Arachnida</taxon>
        <taxon>Acari</taxon>
        <taxon>Acariformes</taxon>
        <taxon>Sarcoptiformes</taxon>
        <taxon>Astigmata</taxon>
        <taxon>Psoroptidia</taxon>
        <taxon>Analgoidea</taxon>
        <taxon>Pyroglyphidae</taxon>
        <taxon>Dermatophagoidinae</taxon>
        <taxon>Dermatophagoides</taxon>
    </lineage>
</organism>
<dbReference type="AlphaFoldDB" id="A0A6P6YIT6"/>
<dbReference type="RefSeq" id="XP_027205438.1">
    <property type="nucleotide sequence ID" value="XM_027349637.1"/>
</dbReference>
<evidence type="ECO:0000313" key="1">
    <source>
        <dbReference type="Proteomes" id="UP000515146"/>
    </source>
</evidence>
<protein>
    <submittedName>
        <fullName evidence="2">Phosphoacetylglucosamine mutase 2-like</fullName>
    </submittedName>
</protein>
<name>A0A6P6YIT6_DERPT</name>
<sequence>MVVYVAHDNREHSPHLAQLLAKEHANGISFDGDADRVLFFAIREKQFRLIDGDRILSWLY</sequence>
<dbReference type="InParanoid" id="A0A6P6YIT6"/>
<reference evidence="2" key="1">
    <citation type="submission" date="2025-08" db="UniProtKB">
        <authorList>
            <consortium name="RefSeq"/>
        </authorList>
    </citation>
    <scope>IDENTIFICATION</scope>
    <source>
        <strain evidence="2">Airmid</strain>
    </source>
</reference>